<keyword evidence="3" id="KW-1185">Reference proteome</keyword>
<sequence length="99" mass="11328">MFHIPISGLRYLCAKYTFCFILIGEKRLGGHHSEDTRDPHITKKGKSAQDPPRIWRKERKWARLSPKQVMCWLLKSKLNLSQVTAPKSSSTTSCCGIVK</sequence>
<protein>
    <submittedName>
        <fullName evidence="2">Uncharacterized protein</fullName>
    </submittedName>
</protein>
<organism evidence="2 3">
    <name type="scientific">Aquarana catesbeiana</name>
    <name type="common">American bullfrog</name>
    <name type="synonym">Rana catesbeiana</name>
    <dbReference type="NCBI Taxonomy" id="8400"/>
    <lineage>
        <taxon>Eukaryota</taxon>
        <taxon>Metazoa</taxon>
        <taxon>Chordata</taxon>
        <taxon>Craniata</taxon>
        <taxon>Vertebrata</taxon>
        <taxon>Euteleostomi</taxon>
        <taxon>Amphibia</taxon>
        <taxon>Batrachia</taxon>
        <taxon>Anura</taxon>
        <taxon>Neobatrachia</taxon>
        <taxon>Ranoidea</taxon>
        <taxon>Ranidae</taxon>
        <taxon>Aquarana</taxon>
    </lineage>
</organism>
<feature type="compositionally biased region" description="Basic and acidic residues" evidence="1">
    <location>
        <begin position="30"/>
        <end position="41"/>
    </location>
</feature>
<dbReference type="EMBL" id="KV943159">
    <property type="protein sequence ID" value="PIO26955.1"/>
    <property type="molecule type" value="Genomic_DNA"/>
</dbReference>
<evidence type="ECO:0000313" key="2">
    <source>
        <dbReference type="EMBL" id="PIO26955.1"/>
    </source>
</evidence>
<reference evidence="3" key="1">
    <citation type="journal article" date="2017" name="Nat. Commun.">
        <title>The North American bullfrog draft genome provides insight into hormonal regulation of long noncoding RNA.</title>
        <authorList>
            <person name="Hammond S.A."/>
            <person name="Warren R.L."/>
            <person name="Vandervalk B.P."/>
            <person name="Kucuk E."/>
            <person name="Khan H."/>
            <person name="Gibb E.A."/>
            <person name="Pandoh P."/>
            <person name="Kirk H."/>
            <person name="Zhao Y."/>
            <person name="Jones M."/>
            <person name="Mungall A.J."/>
            <person name="Coope R."/>
            <person name="Pleasance S."/>
            <person name="Moore R.A."/>
            <person name="Holt R.A."/>
            <person name="Round J.M."/>
            <person name="Ohora S."/>
            <person name="Walle B.V."/>
            <person name="Veldhoen N."/>
            <person name="Helbing C.C."/>
            <person name="Birol I."/>
        </authorList>
    </citation>
    <scope>NUCLEOTIDE SEQUENCE [LARGE SCALE GENOMIC DNA]</scope>
</reference>
<name>A0A2G9RGR0_AQUCT</name>
<dbReference type="AlphaFoldDB" id="A0A2G9RGR0"/>
<accession>A0A2G9RGR0</accession>
<evidence type="ECO:0000256" key="1">
    <source>
        <dbReference type="SAM" id="MobiDB-lite"/>
    </source>
</evidence>
<evidence type="ECO:0000313" key="3">
    <source>
        <dbReference type="Proteomes" id="UP000228934"/>
    </source>
</evidence>
<feature type="region of interest" description="Disordered" evidence="1">
    <location>
        <begin position="30"/>
        <end position="52"/>
    </location>
</feature>
<proteinExistence type="predicted"/>
<dbReference type="Proteomes" id="UP000228934">
    <property type="component" value="Unassembled WGS sequence"/>
</dbReference>
<gene>
    <name evidence="2" type="ORF">AB205_0146670</name>
</gene>